<protein>
    <submittedName>
        <fullName evidence="1">Uncharacterized protein</fullName>
    </submittedName>
</protein>
<dbReference type="Proteomes" id="UP000886998">
    <property type="component" value="Unassembled WGS sequence"/>
</dbReference>
<accession>A0A8X6IJB2</accession>
<comment type="caution">
    <text evidence="1">The sequence shown here is derived from an EMBL/GenBank/DDBJ whole genome shotgun (WGS) entry which is preliminary data.</text>
</comment>
<dbReference type="AlphaFoldDB" id="A0A8X6IJB2"/>
<name>A0A8X6IJB2_9ARAC</name>
<proteinExistence type="predicted"/>
<sequence>MERLLSSDIDHKNIATEISTPMDGLIIPPQIPSDAFCFVLIEVIFERILLIPNGEPQKNVEANSNFISFPPRH</sequence>
<gene>
    <name evidence="1" type="ORF">TNIN_201101</name>
</gene>
<dbReference type="EMBL" id="BMAV01026213">
    <property type="protein sequence ID" value="GFS48369.1"/>
    <property type="molecule type" value="Genomic_DNA"/>
</dbReference>
<keyword evidence="2" id="KW-1185">Reference proteome</keyword>
<evidence type="ECO:0000313" key="1">
    <source>
        <dbReference type="EMBL" id="GFS48369.1"/>
    </source>
</evidence>
<organism evidence="1 2">
    <name type="scientific">Trichonephila inaurata madagascariensis</name>
    <dbReference type="NCBI Taxonomy" id="2747483"/>
    <lineage>
        <taxon>Eukaryota</taxon>
        <taxon>Metazoa</taxon>
        <taxon>Ecdysozoa</taxon>
        <taxon>Arthropoda</taxon>
        <taxon>Chelicerata</taxon>
        <taxon>Arachnida</taxon>
        <taxon>Araneae</taxon>
        <taxon>Araneomorphae</taxon>
        <taxon>Entelegynae</taxon>
        <taxon>Araneoidea</taxon>
        <taxon>Nephilidae</taxon>
        <taxon>Trichonephila</taxon>
        <taxon>Trichonephila inaurata</taxon>
    </lineage>
</organism>
<reference evidence="1" key="1">
    <citation type="submission" date="2020-08" db="EMBL/GenBank/DDBJ databases">
        <title>Multicomponent nature underlies the extraordinary mechanical properties of spider dragline silk.</title>
        <authorList>
            <person name="Kono N."/>
            <person name="Nakamura H."/>
            <person name="Mori M."/>
            <person name="Yoshida Y."/>
            <person name="Ohtoshi R."/>
            <person name="Malay A.D."/>
            <person name="Moran D.A.P."/>
            <person name="Tomita M."/>
            <person name="Numata K."/>
            <person name="Arakawa K."/>
        </authorList>
    </citation>
    <scope>NUCLEOTIDE SEQUENCE</scope>
</reference>
<evidence type="ECO:0000313" key="2">
    <source>
        <dbReference type="Proteomes" id="UP000886998"/>
    </source>
</evidence>